<sequence length="238" mass="25966">MASYNNAILDALCASEPEFVKECVRPFSFVHGDRLAEPGAPIEYVFFPQSGLLSLVVELNTGEQIEAAMIGRDGALGASVVHGAPLWVSTCIAQIAGQGLCMDAADVVALAQRHQSLRSQLYAQEQYLLVQAQQMAACNARHHIPARLCSWFLRAHDIIGHGDLYVTQEFLAQLLGVQRASVSLIAGALQDEGLIQYRRGRLSILDKDGLAAKACGCHERLRNHQRQQFRADTVESVG</sequence>
<dbReference type="Proteomes" id="UP000254889">
    <property type="component" value="Chromosome"/>
</dbReference>
<evidence type="ECO:0000256" key="2">
    <source>
        <dbReference type="ARBA" id="ARBA00023125"/>
    </source>
</evidence>
<dbReference type="AlphaFoldDB" id="A0A346A349"/>
<dbReference type="Gene3D" id="1.10.10.10">
    <property type="entry name" value="Winged helix-like DNA-binding domain superfamily/Winged helix DNA-binding domain"/>
    <property type="match status" value="1"/>
</dbReference>
<dbReference type="InterPro" id="IPR050397">
    <property type="entry name" value="Env_Response_Regulators"/>
</dbReference>
<evidence type="ECO:0000313" key="5">
    <source>
        <dbReference type="EMBL" id="AXK83596.1"/>
    </source>
</evidence>
<dbReference type="PANTHER" id="PTHR24567">
    <property type="entry name" value="CRP FAMILY TRANSCRIPTIONAL REGULATORY PROTEIN"/>
    <property type="match status" value="1"/>
</dbReference>
<dbReference type="InterPro" id="IPR036390">
    <property type="entry name" value="WH_DNA-bd_sf"/>
</dbReference>
<dbReference type="CDD" id="cd00038">
    <property type="entry name" value="CAP_ED"/>
    <property type="match status" value="1"/>
</dbReference>
<dbReference type="InterPro" id="IPR036388">
    <property type="entry name" value="WH-like_DNA-bd_sf"/>
</dbReference>
<dbReference type="SUPFAM" id="SSF51206">
    <property type="entry name" value="cAMP-binding domain-like"/>
    <property type="match status" value="1"/>
</dbReference>
<dbReference type="OrthoDB" id="7506088at2"/>
<feature type="domain" description="HTH crp-type" evidence="4">
    <location>
        <begin position="142"/>
        <end position="208"/>
    </location>
</feature>
<dbReference type="InterPro" id="IPR012318">
    <property type="entry name" value="HTH_CRP"/>
</dbReference>
<dbReference type="Gene3D" id="2.60.120.10">
    <property type="entry name" value="Jelly Rolls"/>
    <property type="match status" value="1"/>
</dbReference>
<keyword evidence="3" id="KW-0804">Transcription</keyword>
<dbReference type="GO" id="GO:0003700">
    <property type="term" value="F:DNA-binding transcription factor activity"/>
    <property type="evidence" value="ECO:0007669"/>
    <property type="project" value="TreeGrafter"/>
</dbReference>
<evidence type="ECO:0000259" key="4">
    <source>
        <dbReference type="PROSITE" id="PS51063"/>
    </source>
</evidence>
<dbReference type="Pfam" id="PF13545">
    <property type="entry name" value="HTH_Crp_2"/>
    <property type="match status" value="1"/>
</dbReference>
<proteinExistence type="predicted"/>
<organism evidence="5 6">
    <name type="scientific">Pseudolabrys taiwanensis</name>
    <dbReference type="NCBI Taxonomy" id="331696"/>
    <lineage>
        <taxon>Bacteria</taxon>
        <taxon>Pseudomonadati</taxon>
        <taxon>Pseudomonadota</taxon>
        <taxon>Alphaproteobacteria</taxon>
        <taxon>Hyphomicrobiales</taxon>
        <taxon>Xanthobacteraceae</taxon>
        <taxon>Pseudolabrys</taxon>
    </lineage>
</organism>
<dbReference type="SUPFAM" id="SSF46785">
    <property type="entry name" value="Winged helix' DNA-binding domain"/>
    <property type="match status" value="1"/>
</dbReference>
<evidence type="ECO:0000256" key="3">
    <source>
        <dbReference type="ARBA" id="ARBA00023163"/>
    </source>
</evidence>
<evidence type="ECO:0000256" key="1">
    <source>
        <dbReference type="ARBA" id="ARBA00023015"/>
    </source>
</evidence>
<dbReference type="InterPro" id="IPR018490">
    <property type="entry name" value="cNMP-bd_dom_sf"/>
</dbReference>
<keyword evidence="2" id="KW-0238">DNA-binding</keyword>
<dbReference type="PROSITE" id="PS51063">
    <property type="entry name" value="HTH_CRP_2"/>
    <property type="match status" value="1"/>
</dbReference>
<reference evidence="5 6" key="1">
    <citation type="submission" date="2018-07" db="EMBL/GenBank/DDBJ databases">
        <authorList>
            <person name="Quirk P.G."/>
            <person name="Krulwich T.A."/>
        </authorList>
    </citation>
    <scope>NUCLEOTIDE SEQUENCE [LARGE SCALE GENOMIC DNA]</scope>
    <source>
        <strain evidence="5 6">CC-BB4</strain>
    </source>
</reference>
<dbReference type="InterPro" id="IPR014710">
    <property type="entry name" value="RmlC-like_jellyroll"/>
</dbReference>
<gene>
    <name evidence="5" type="ORF">DW352_25560</name>
</gene>
<keyword evidence="1" id="KW-0805">Transcription regulation</keyword>
<name>A0A346A349_9HYPH</name>
<dbReference type="GO" id="GO:0005829">
    <property type="term" value="C:cytosol"/>
    <property type="evidence" value="ECO:0007669"/>
    <property type="project" value="TreeGrafter"/>
</dbReference>
<keyword evidence="6" id="KW-1185">Reference proteome</keyword>
<dbReference type="PANTHER" id="PTHR24567:SF74">
    <property type="entry name" value="HTH-TYPE TRANSCRIPTIONAL REGULATOR ARCR"/>
    <property type="match status" value="1"/>
</dbReference>
<evidence type="ECO:0000313" key="6">
    <source>
        <dbReference type="Proteomes" id="UP000254889"/>
    </source>
</evidence>
<protein>
    <submittedName>
        <fullName evidence="5">Crp/Fnr family transcriptional regulator</fullName>
    </submittedName>
</protein>
<dbReference type="EMBL" id="CP031417">
    <property type="protein sequence ID" value="AXK83596.1"/>
    <property type="molecule type" value="Genomic_DNA"/>
</dbReference>
<dbReference type="InterPro" id="IPR000595">
    <property type="entry name" value="cNMP-bd_dom"/>
</dbReference>
<dbReference type="SMART" id="SM00419">
    <property type="entry name" value="HTH_CRP"/>
    <property type="match status" value="1"/>
</dbReference>
<accession>A0A346A349</accession>
<dbReference type="GO" id="GO:0003677">
    <property type="term" value="F:DNA binding"/>
    <property type="evidence" value="ECO:0007669"/>
    <property type="project" value="UniProtKB-KW"/>
</dbReference>
<dbReference type="KEGG" id="ptaw:DW352_25560"/>